<dbReference type="AlphaFoldDB" id="A0AAW3ZVU6"/>
<evidence type="ECO:0000256" key="5">
    <source>
        <dbReference type="ARBA" id="ARBA00022989"/>
    </source>
</evidence>
<evidence type="ECO:0000313" key="10">
    <source>
        <dbReference type="EMBL" id="MBE2987149.1"/>
    </source>
</evidence>
<dbReference type="EMBL" id="LIWG01000015">
    <property type="protein sequence ID" value="MBE3608814.1"/>
    <property type="molecule type" value="Genomic_DNA"/>
</dbReference>
<keyword evidence="12" id="KW-1185">Reference proteome</keyword>
<feature type="transmembrane region" description="Helical" evidence="8">
    <location>
        <begin position="16"/>
        <end position="36"/>
    </location>
</feature>
<keyword evidence="6 7" id="KW-0472">Membrane</keyword>
<dbReference type="InterPro" id="IPR036737">
    <property type="entry name" value="OmpA-like_sf"/>
</dbReference>
<evidence type="ECO:0000259" key="9">
    <source>
        <dbReference type="PROSITE" id="PS51123"/>
    </source>
</evidence>
<evidence type="ECO:0000313" key="11">
    <source>
        <dbReference type="EMBL" id="MBE3608814.1"/>
    </source>
</evidence>
<name>A0AAW3ZVU6_9BACT</name>
<organism evidence="11 12">
    <name type="scientific">Campylobacter californiensis</name>
    <dbReference type="NCBI Taxonomy" id="1032243"/>
    <lineage>
        <taxon>Bacteria</taxon>
        <taxon>Pseudomonadati</taxon>
        <taxon>Campylobacterota</taxon>
        <taxon>Epsilonproteobacteria</taxon>
        <taxon>Campylobacterales</taxon>
        <taxon>Campylobacteraceae</taxon>
        <taxon>Campylobacter</taxon>
    </lineage>
</organism>
<evidence type="ECO:0000256" key="8">
    <source>
        <dbReference type="SAM" id="Phobius"/>
    </source>
</evidence>
<protein>
    <submittedName>
        <fullName evidence="11">OmpA family protein</fullName>
    </submittedName>
</protein>
<comment type="subcellular location">
    <subcellularLocation>
        <location evidence="1">Cell membrane</location>
        <topology evidence="1">Single-pass membrane protein</topology>
    </subcellularLocation>
</comment>
<sequence>MAKLIKPSDCPKCMPGWLATFGDLMSLLLCFFVLLLSMATMDAKKFENAIGSLAGALSVLEGGSRPQVQKEQEMSLETSTRETRAKLKSENEIMKTASAINQLLTASGSPEVSVEEAEDGFILRLPASLLFSKGKAQIENDDARLFLKRISMVIAKLPSEVNTNIIGHTDDQKPDIDSIYKDNWQLSSARAITVAQELINNGVDAKKLIASARASYNPFASNDSEQGRAKNNRVEIHFVSLDKKEKERTKKSILDAGQ</sequence>
<keyword evidence="4 8" id="KW-0812">Transmembrane</keyword>
<dbReference type="EMBL" id="JADBHS010000019">
    <property type="protein sequence ID" value="MBE2987149.1"/>
    <property type="molecule type" value="Genomic_DNA"/>
</dbReference>
<reference evidence="10 13" key="2">
    <citation type="submission" date="2020-10" db="EMBL/GenBank/DDBJ databases">
        <title>Campylobacter californiensis sp. nov. isolated from cattle and feral swine in California.</title>
        <authorList>
            <person name="Miller W.G."/>
        </authorList>
    </citation>
    <scope>NUCLEOTIDE SEQUENCE [LARGE SCALE GENOMIC DNA]</scope>
    <source>
        <strain evidence="10 13">RM12919</strain>
    </source>
</reference>
<evidence type="ECO:0000313" key="12">
    <source>
        <dbReference type="Proteomes" id="UP000650616"/>
    </source>
</evidence>
<dbReference type="GO" id="GO:0005886">
    <property type="term" value="C:plasma membrane"/>
    <property type="evidence" value="ECO:0007669"/>
    <property type="project" value="UniProtKB-SubCell"/>
</dbReference>
<dbReference type="CDD" id="cd07185">
    <property type="entry name" value="OmpA_C-like"/>
    <property type="match status" value="1"/>
</dbReference>
<dbReference type="Pfam" id="PF00691">
    <property type="entry name" value="OmpA"/>
    <property type="match status" value="1"/>
</dbReference>
<dbReference type="PANTHER" id="PTHR30329">
    <property type="entry name" value="STATOR ELEMENT OF FLAGELLAR MOTOR COMPLEX"/>
    <property type="match status" value="1"/>
</dbReference>
<evidence type="ECO:0000256" key="4">
    <source>
        <dbReference type="ARBA" id="ARBA00022692"/>
    </source>
</evidence>
<dbReference type="InterPro" id="IPR025713">
    <property type="entry name" value="MotB-like_N_dom"/>
</dbReference>
<comment type="similarity">
    <text evidence="2">Belongs to the MotB family.</text>
</comment>
<dbReference type="SUPFAM" id="SSF103088">
    <property type="entry name" value="OmpA-like"/>
    <property type="match status" value="1"/>
</dbReference>
<dbReference type="Proteomes" id="UP000650616">
    <property type="component" value="Unassembled WGS sequence"/>
</dbReference>
<feature type="domain" description="OmpA-like" evidence="9">
    <location>
        <begin position="118"/>
        <end position="242"/>
    </location>
</feature>
<keyword evidence="5 8" id="KW-1133">Transmembrane helix</keyword>
<accession>A0AAW3ZVU6</accession>
<evidence type="ECO:0000256" key="3">
    <source>
        <dbReference type="ARBA" id="ARBA00022475"/>
    </source>
</evidence>
<evidence type="ECO:0000256" key="2">
    <source>
        <dbReference type="ARBA" id="ARBA00008914"/>
    </source>
</evidence>
<comment type="caution">
    <text evidence="11">The sequence shown here is derived from an EMBL/GenBank/DDBJ whole genome shotgun (WGS) entry which is preliminary data.</text>
</comment>
<reference evidence="11 12" key="1">
    <citation type="submission" date="2015-08" db="EMBL/GenBank/DDBJ databases">
        <title>Comparative genomics of the Campylobacter concisus group.</title>
        <authorList>
            <person name="Yee E."/>
            <person name="Chapman M.H."/>
            <person name="Huynh S."/>
            <person name="Bono J.L."/>
            <person name="On S.L."/>
            <person name="St Leger J."/>
            <person name="Foster G."/>
            <person name="Parker C.T."/>
            <person name="Miller W.G."/>
        </authorList>
    </citation>
    <scope>NUCLEOTIDE SEQUENCE [LARGE SCALE GENOMIC DNA]</scope>
    <source>
        <strain evidence="11 12">RM9337</strain>
    </source>
</reference>
<dbReference type="InterPro" id="IPR006665">
    <property type="entry name" value="OmpA-like"/>
</dbReference>
<dbReference type="Gene3D" id="3.30.1330.60">
    <property type="entry name" value="OmpA-like domain"/>
    <property type="match status" value="1"/>
</dbReference>
<evidence type="ECO:0000313" key="13">
    <source>
        <dbReference type="Proteomes" id="UP001318760"/>
    </source>
</evidence>
<evidence type="ECO:0000256" key="7">
    <source>
        <dbReference type="PROSITE-ProRule" id="PRU00473"/>
    </source>
</evidence>
<keyword evidence="3" id="KW-1003">Cell membrane</keyword>
<dbReference type="RefSeq" id="WP_170017181.1">
    <property type="nucleotide sequence ID" value="NZ_CP012545.1"/>
</dbReference>
<dbReference type="PANTHER" id="PTHR30329:SF21">
    <property type="entry name" value="LIPOPROTEIN YIAD-RELATED"/>
    <property type="match status" value="1"/>
</dbReference>
<dbReference type="InterPro" id="IPR050330">
    <property type="entry name" value="Bact_OuterMem_StrucFunc"/>
</dbReference>
<proteinExistence type="inferred from homology"/>
<dbReference type="Proteomes" id="UP001318760">
    <property type="component" value="Unassembled WGS sequence"/>
</dbReference>
<evidence type="ECO:0000256" key="6">
    <source>
        <dbReference type="ARBA" id="ARBA00023136"/>
    </source>
</evidence>
<dbReference type="PROSITE" id="PS51123">
    <property type="entry name" value="OMPA_2"/>
    <property type="match status" value="1"/>
</dbReference>
<evidence type="ECO:0000256" key="1">
    <source>
        <dbReference type="ARBA" id="ARBA00004162"/>
    </source>
</evidence>
<gene>
    <name evidence="10" type="ORF">CCAL12919_08485</name>
    <name evidence="11" type="ORF">CCAL9337_08790</name>
</gene>
<dbReference type="Pfam" id="PF13677">
    <property type="entry name" value="MotB_plug"/>
    <property type="match status" value="1"/>
</dbReference>